<dbReference type="EMBL" id="MHRX01000053">
    <property type="protein sequence ID" value="OHA32117.1"/>
    <property type="molecule type" value="Genomic_DNA"/>
</dbReference>
<dbReference type="InterPro" id="IPR036196">
    <property type="entry name" value="Ptyr_pPase_sf"/>
</dbReference>
<keyword evidence="1" id="KW-0059">Arsenical resistance</keyword>
<dbReference type="GO" id="GO:0046685">
    <property type="term" value="P:response to arsenic-containing substance"/>
    <property type="evidence" value="ECO:0007669"/>
    <property type="project" value="UniProtKB-KW"/>
</dbReference>
<dbReference type="STRING" id="1802319.A2928_01390"/>
<dbReference type="SUPFAM" id="SSF52788">
    <property type="entry name" value="Phosphotyrosine protein phosphatases I"/>
    <property type="match status" value="1"/>
</dbReference>
<protein>
    <recommendedName>
        <fullName evidence="2">Phosphotyrosine protein phosphatase I domain-containing protein</fullName>
    </recommendedName>
</protein>
<evidence type="ECO:0000313" key="4">
    <source>
        <dbReference type="Proteomes" id="UP000176221"/>
    </source>
</evidence>
<proteinExistence type="predicted"/>
<reference evidence="3 4" key="1">
    <citation type="journal article" date="2016" name="Nat. Commun.">
        <title>Thousands of microbial genomes shed light on interconnected biogeochemical processes in an aquifer system.</title>
        <authorList>
            <person name="Anantharaman K."/>
            <person name="Brown C.T."/>
            <person name="Hug L.A."/>
            <person name="Sharon I."/>
            <person name="Castelle C.J."/>
            <person name="Probst A.J."/>
            <person name="Thomas B.C."/>
            <person name="Singh A."/>
            <person name="Wilkins M.J."/>
            <person name="Karaoz U."/>
            <person name="Brodie E.L."/>
            <person name="Williams K.H."/>
            <person name="Hubbard S.S."/>
            <person name="Banfield J.F."/>
        </authorList>
    </citation>
    <scope>NUCLEOTIDE SEQUENCE [LARGE SCALE GENOMIC DNA]</scope>
</reference>
<dbReference type="PANTHER" id="PTHR43428">
    <property type="entry name" value="ARSENATE REDUCTASE"/>
    <property type="match status" value="1"/>
</dbReference>
<evidence type="ECO:0000313" key="3">
    <source>
        <dbReference type="EMBL" id="OHA32117.1"/>
    </source>
</evidence>
<evidence type="ECO:0000259" key="2">
    <source>
        <dbReference type="SMART" id="SM00226"/>
    </source>
</evidence>
<dbReference type="PANTHER" id="PTHR43428:SF1">
    <property type="entry name" value="ARSENATE REDUCTASE"/>
    <property type="match status" value="1"/>
</dbReference>
<gene>
    <name evidence="3" type="ORF">A2928_01390</name>
</gene>
<dbReference type="Gene3D" id="3.40.50.2300">
    <property type="match status" value="1"/>
</dbReference>
<dbReference type="Pfam" id="PF01451">
    <property type="entry name" value="LMWPc"/>
    <property type="match status" value="1"/>
</dbReference>
<organism evidence="3 4">
    <name type="scientific">Candidatus Taylorbacteria bacterium RIFCSPLOWO2_01_FULL_45_15b</name>
    <dbReference type="NCBI Taxonomy" id="1802319"/>
    <lineage>
        <taxon>Bacteria</taxon>
        <taxon>Candidatus Tayloriibacteriota</taxon>
    </lineage>
</organism>
<sequence length="144" mass="16291">MILFVCRANVGRSVMAEALFNKMHSTENAISAGTKVQDENGNSLEGQKLKDRTMARPVIDVLKEEGIDVSENVRQTLTLSMLEKASKVLVMAEKETLPDFLIASKKTEYWDVEDPKGKSLEFHRHIKDEIKSRIKKLIEESNLS</sequence>
<dbReference type="InterPro" id="IPR023485">
    <property type="entry name" value="Ptyr_pPase"/>
</dbReference>
<dbReference type="Proteomes" id="UP000176221">
    <property type="component" value="Unassembled WGS sequence"/>
</dbReference>
<evidence type="ECO:0000256" key="1">
    <source>
        <dbReference type="ARBA" id="ARBA00022849"/>
    </source>
</evidence>
<dbReference type="AlphaFoldDB" id="A0A1G2N7H7"/>
<comment type="caution">
    <text evidence="3">The sequence shown here is derived from an EMBL/GenBank/DDBJ whole genome shotgun (WGS) entry which is preliminary data.</text>
</comment>
<accession>A0A1G2N7H7</accession>
<dbReference type="SMART" id="SM00226">
    <property type="entry name" value="LMWPc"/>
    <property type="match status" value="1"/>
</dbReference>
<feature type="domain" description="Phosphotyrosine protein phosphatase I" evidence="2">
    <location>
        <begin position="2"/>
        <end position="140"/>
    </location>
</feature>
<name>A0A1G2N7H7_9BACT</name>